<dbReference type="AlphaFoldDB" id="W2IEI3"/>
<evidence type="ECO:0000313" key="1">
    <source>
        <dbReference type="EMBL" id="ETL32576.1"/>
    </source>
</evidence>
<proteinExistence type="predicted"/>
<gene>
    <name evidence="1" type="ORF">L916_14865</name>
</gene>
<protein>
    <submittedName>
        <fullName evidence="1">Uncharacterized protein</fullName>
    </submittedName>
</protein>
<name>W2IEI3_PHYNI</name>
<organism evidence="1">
    <name type="scientific">Phytophthora nicotianae</name>
    <name type="common">Potato buckeye rot agent</name>
    <name type="synonym">Phytophthora parasitica</name>
    <dbReference type="NCBI Taxonomy" id="4792"/>
    <lineage>
        <taxon>Eukaryota</taxon>
        <taxon>Sar</taxon>
        <taxon>Stramenopiles</taxon>
        <taxon>Oomycota</taxon>
        <taxon>Peronosporomycetes</taxon>
        <taxon>Peronosporales</taxon>
        <taxon>Peronosporaceae</taxon>
        <taxon>Phytophthora</taxon>
    </lineage>
</organism>
<dbReference type="Proteomes" id="UP000053864">
    <property type="component" value="Unassembled WGS sequence"/>
</dbReference>
<sequence>MAKDNSGGSSSGSLLYPMVQCSLVYYEHLPFVFEASRIILEWLLFETLGRAKDLDTAAVMTSQTRDTKFTYTSNYEPTTAVISKRIATNTKSINPVTYQNAKAVVTTATQAGNIEPTDTDHETL</sequence>
<dbReference type="VEuPathDB" id="FungiDB:PPTG_04490"/>
<dbReference type="EMBL" id="KI674822">
    <property type="protein sequence ID" value="ETL32576.1"/>
    <property type="molecule type" value="Genomic_DNA"/>
</dbReference>
<reference evidence="1" key="1">
    <citation type="submission" date="2013-11" db="EMBL/GenBank/DDBJ databases">
        <title>The Genome Sequence of Phytophthora parasitica CJ05E6.</title>
        <authorList>
            <consortium name="The Broad Institute Genomics Platform"/>
            <person name="Russ C."/>
            <person name="Tyler B."/>
            <person name="Panabieres F."/>
            <person name="Shan W."/>
            <person name="Tripathy S."/>
            <person name="Grunwald N."/>
            <person name="Machado M."/>
            <person name="Johnson C.S."/>
            <person name="Arredondo F."/>
            <person name="Hong C."/>
            <person name="Coffey M."/>
            <person name="Young S.K."/>
            <person name="Zeng Q."/>
            <person name="Gargeya S."/>
            <person name="Fitzgerald M."/>
            <person name="Abouelleil A."/>
            <person name="Alvarado L."/>
            <person name="Chapman S.B."/>
            <person name="Gainer-Dewar J."/>
            <person name="Goldberg J."/>
            <person name="Griggs A."/>
            <person name="Gujja S."/>
            <person name="Hansen M."/>
            <person name="Howarth C."/>
            <person name="Imamovic A."/>
            <person name="Ireland A."/>
            <person name="Larimer J."/>
            <person name="McCowan C."/>
            <person name="Murphy C."/>
            <person name="Pearson M."/>
            <person name="Poon T.W."/>
            <person name="Priest M."/>
            <person name="Roberts A."/>
            <person name="Saif S."/>
            <person name="Shea T."/>
            <person name="Sykes S."/>
            <person name="Wortman J."/>
            <person name="Nusbaum C."/>
            <person name="Birren B."/>
        </authorList>
    </citation>
    <scope>NUCLEOTIDE SEQUENCE [LARGE SCALE GENOMIC DNA]</scope>
    <source>
        <strain evidence="1">CJ05E6</strain>
    </source>
</reference>
<accession>W2IEI3</accession>